<accession>A0A517Q1B0</accession>
<dbReference type="Pfam" id="PF07596">
    <property type="entry name" value="SBP_bac_10"/>
    <property type="match status" value="1"/>
</dbReference>
<keyword evidence="1" id="KW-1133">Transmembrane helix</keyword>
<dbReference type="EMBL" id="CP037421">
    <property type="protein sequence ID" value="QDT25352.1"/>
    <property type="molecule type" value="Genomic_DNA"/>
</dbReference>
<name>A0A517Q1B0_9PLAN</name>
<feature type="domain" description="DUF1559" evidence="2">
    <location>
        <begin position="36"/>
        <end position="292"/>
    </location>
</feature>
<dbReference type="Proteomes" id="UP000315647">
    <property type="component" value="Chromosome"/>
</dbReference>
<dbReference type="SUPFAM" id="SSF54523">
    <property type="entry name" value="Pili subunits"/>
    <property type="match status" value="1"/>
</dbReference>
<dbReference type="InterPro" id="IPR045584">
    <property type="entry name" value="Pilin-like"/>
</dbReference>
<reference evidence="3 4" key="1">
    <citation type="submission" date="2019-03" db="EMBL/GenBank/DDBJ databases">
        <title>Deep-cultivation of Planctomycetes and their phenomic and genomic characterization uncovers novel biology.</title>
        <authorList>
            <person name="Wiegand S."/>
            <person name="Jogler M."/>
            <person name="Boedeker C."/>
            <person name="Pinto D."/>
            <person name="Vollmers J."/>
            <person name="Rivas-Marin E."/>
            <person name="Kohn T."/>
            <person name="Peeters S.H."/>
            <person name="Heuer A."/>
            <person name="Rast P."/>
            <person name="Oberbeckmann S."/>
            <person name="Bunk B."/>
            <person name="Jeske O."/>
            <person name="Meyerdierks A."/>
            <person name="Storesund J.E."/>
            <person name="Kallscheuer N."/>
            <person name="Luecker S."/>
            <person name="Lage O.M."/>
            <person name="Pohl T."/>
            <person name="Merkel B.J."/>
            <person name="Hornburger P."/>
            <person name="Mueller R.-W."/>
            <person name="Bruemmer F."/>
            <person name="Labrenz M."/>
            <person name="Spormann A.M."/>
            <person name="Op den Camp H."/>
            <person name="Overmann J."/>
            <person name="Amann R."/>
            <person name="Jetten M.S.M."/>
            <person name="Mascher T."/>
            <person name="Medema M.H."/>
            <person name="Devos D.P."/>
            <person name="Kaster A.-K."/>
            <person name="Ovreas L."/>
            <person name="Rohde M."/>
            <person name="Galperin M.Y."/>
            <person name="Jogler C."/>
        </authorList>
    </citation>
    <scope>NUCLEOTIDE SEQUENCE [LARGE SCALE GENOMIC DNA]</scope>
    <source>
        <strain evidence="3 4">Enr10</strain>
    </source>
</reference>
<dbReference type="NCBIfam" id="TIGR02532">
    <property type="entry name" value="IV_pilin_GFxxxE"/>
    <property type="match status" value="1"/>
</dbReference>
<dbReference type="PROSITE" id="PS00409">
    <property type="entry name" value="PROKAR_NTER_METHYL"/>
    <property type="match status" value="1"/>
</dbReference>
<dbReference type="InterPro" id="IPR011453">
    <property type="entry name" value="DUF1559"/>
</dbReference>
<dbReference type="RefSeq" id="WP_315851849.1">
    <property type="nucleotide sequence ID" value="NZ_CP037421.1"/>
</dbReference>
<evidence type="ECO:0000313" key="3">
    <source>
        <dbReference type="EMBL" id="QDT25352.1"/>
    </source>
</evidence>
<dbReference type="NCBIfam" id="TIGR04294">
    <property type="entry name" value="pre_pil_HX9DG"/>
    <property type="match status" value="1"/>
</dbReference>
<dbReference type="PANTHER" id="PTHR30093">
    <property type="entry name" value="GENERAL SECRETION PATHWAY PROTEIN G"/>
    <property type="match status" value="1"/>
</dbReference>
<keyword evidence="1" id="KW-0472">Membrane</keyword>
<feature type="transmembrane region" description="Helical" evidence="1">
    <location>
        <begin position="12"/>
        <end position="35"/>
    </location>
</feature>
<dbReference type="InterPro" id="IPR027558">
    <property type="entry name" value="Pre_pil_HX9DG_C"/>
</dbReference>
<keyword evidence="4" id="KW-1185">Reference proteome</keyword>
<evidence type="ECO:0000313" key="4">
    <source>
        <dbReference type="Proteomes" id="UP000315647"/>
    </source>
</evidence>
<dbReference type="InterPro" id="IPR012902">
    <property type="entry name" value="N_methyl_site"/>
</dbReference>
<evidence type="ECO:0000259" key="2">
    <source>
        <dbReference type="Pfam" id="PF07596"/>
    </source>
</evidence>
<proteinExistence type="predicted"/>
<evidence type="ECO:0000256" key="1">
    <source>
        <dbReference type="SAM" id="Phobius"/>
    </source>
</evidence>
<gene>
    <name evidence="3" type="primary">xcpT_12</name>
    <name evidence="3" type="ORF">Enr10x_06470</name>
</gene>
<dbReference type="PANTHER" id="PTHR30093:SF2">
    <property type="entry name" value="TYPE II SECRETION SYSTEM PROTEIN H"/>
    <property type="match status" value="1"/>
</dbReference>
<protein>
    <submittedName>
        <fullName evidence="3">Type II secretion system protein G</fullName>
    </submittedName>
</protein>
<keyword evidence="1" id="KW-0812">Transmembrane</keyword>
<dbReference type="Pfam" id="PF07963">
    <property type="entry name" value="N_methyl"/>
    <property type="match status" value="1"/>
</dbReference>
<dbReference type="AlphaFoldDB" id="A0A517Q1B0"/>
<sequence>MKALFLKRRQGFTLIELLVVIAIIAILIALLLPAVQQAREAARRSTCKNNLKQIGLALHNYHDTYGTFPPASVRRQGAASEWETSMISWQGRILAFMDQAPLYNQIDWSIEPGRTGSNTAAMKNELPAYRCPSDPGDRGKTGQSGYGPTNYVTCTANTGGYTAGGGTYQNNGRSVMFLNSMTKMRDLEDGSSNTMVVSECTVGHLYANINATSGTTCTGTADQKLRGYSWFYAQSMPAWSYTTLIGPNSDLLECAQSTGGSALLGARSKHVGGVHTLFCDGRIQFISENINLGNLAEPGSQIRREHHRRVLNSNGMNLKDRRGQGKTFSLAVFFRPCLSVPVRLPTQALVFSNPHSFMRSFSTHRSPSSGIINNR</sequence>
<dbReference type="Gene3D" id="3.30.700.10">
    <property type="entry name" value="Glycoprotein, Type 4 Pilin"/>
    <property type="match status" value="1"/>
</dbReference>
<organism evidence="3 4">
    <name type="scientific">Gimesia panareensis</name>
    <dbReference type="NCBI Taxonomy" id="2527978"/>
    <lineage>
        <taxon>Bacteria</taxon>
        <taxon>Pseudomonadati</taxon>
        <taxon>Planctomycetota</taxon>
        <taxon>Planctomycetia</taxon>
        <taxon>Planctomycetales</taxon>
        <taxon>Planctomycetaceae</taxon>
        <taxon>Gimesia</taxon>
    </lineage>
</organism>